<keyword evidence="7" id="KW-1185">Reference proteome</keyword>
<dbReference type="HAMAP" id="MF_00373">
    <property type="entry name" value="Ribosomal_bL28"/>
    <property type="match status" value="1"/>
</dbReference>
<dbReference type="Proteomes" id="UP000549052">
    <property type="component" value="Unassembled WGS sequence"/>
</dbReference>
<dbReference type="GO" id="GO:0003735">
    <property type="term" value="F:structural constituent of ribosome"/>
    <property type="evidence" value="ECO:0007669"/>
    <property type="project" value="InterPro"/>
</dbReference>
<dbReference type="RefSeq" id="WP_091879976.1">
    <property type="nucleotide sequence ID" value="NZ_JACGXN010000015.1"/>
</dbReference>
<dbReference type="SUPFAM" id="SSF143800">
    <property type="entry name" value="L28p-like"/>
    <property type="match status" value="1"/>
</dbReference>
<protein>
    <recommendedName>
        <fullName evidence="4 5">Large ribosomal subunit protein bL28</fullName>
    </recommendedName>
</protein>
<evidence type="ECO:0000256" key="2">
    <source>
        <dbReference type="ARBA" id="ARBA00022980"/>
    </source>
</evidence>
<evidence type="ECO:0000313" key="7">
    <source>
        <dbReference type="Proteomes" id="UP000549052"/>
    </source>
</evidence>
<dbReference type="Gene3D" id="2.30.170.40">
    <property type="entry name" value="Ribosomal protein L28/L24"/>
    <property type="match status" value="1"/>
</dbReference>
<dbReference type="GO" id="GO:0006412">
    <property type="term" value="P:translation"/>
    <property type="evidence" value="ECO:0007669"/>
    <property type="project" value="UniProtKB-UniRule"/>
</dbReference>
<reference evidence="6 7" key="1">
    <citation type="submission" date="2020-07" db="EMBL/GenBank/DDBJ databases">
        <title>Genomic Encyclopedia of Type Strains, Phase IV (KMG-V): Genome sequencing to study the core and pangenomes of soil and plant-associated prokaryotes.</title>
        <authorList>
            <person name="Whitman W."/>
        </authorList>
    </citation>
    <scope>NUCLEOTIDE SEQUENCE [LARGE SCALE GENOMIC DNA]</scope>
    <source>
        <strain evidence="6 7">AN3</strain>
    </source>
</reference>
<evidence type="ECO:0000313" key="6">
    <source>
        <dbReference type="EMBL" id="MBA8881558.1"/>
    </source>
</evidence>
<evidence type="ECO:0000256" key="3">
    <source>
        <dbReference type="ARBA" id="ARBA00023274"/>
    </source>
</evidence>
<dbReference type="InterPro" id="IPR034704">
    <property type="entry name" value="Ribosomal_bL28/bL31-like_sf"/>
</dbReference>
<keyword evidence="3 5" id="KW-0687">Ribonucleoprotein</keyword>
<dbReference type="PANTHER" id="PTHR13528:SF2">
    <property type="entry name" value="LARGE RIBOSOMAL SUBUNIT PROTEIN BL28M"/>
    <property type="match status" value="1"/>
</dbReference>
<dbReference type="EMBL" id="JACGXN010000015">
    <property type="protein sequence ID" value="MBA8881558.1"/>
    <property type="molecule type" value="Genomic_DNA"/>
</dbReference>
<dbReference type="InterPro" id="IPR001383">
    <property type="entry name" value="Ribosomal_bL28_bact-type"/>
</dbReference>
<evidence type="ECO:0000256" key="4">
    <source>
        <dbReference type="ARBA" id="ARBA00035174"/>
    </source>
</evidence>
<keyword evidence="2 5" id="KW-0689">Ribosomal protein</keyword>
<organism evidence="6 7">
    <name type="scientific">Phyllobacterium myrsinacearum</name>
    <dbReference type="NCBI Taxonomy" id="28101"/>
    <lineage>
        <taxon>Bacteria</taxon>
        <taxon>Pseudomonadati</taxon>
        <taxon>Pseudomonadota</taxon>
        <taxon>Alphaproteobacteria</taxon>
        <taxon>Hyphomicrobiales</taxon>
        <taxon>Phyllobacteriaceae</taxon>
        <taxon>Phyllobacterium</taxon>
    </lineage>
</organism>
<dbReference type="NCBIfam" id="TIGR00009">
    <property type="entry name" value="L28"/>
    <property type="match status" value="1"/>
</dbReference>
<dbReference type="AlphaFoldDB" id="A0A839ETQ2"/>
<dbReference type="PANTHER" id="PTHR13528">
    <property type="entry name" value="39S RIBOSOMAL PROTEIN L28, MITOCHONDRIAL"/>
    <property type="match status" value="1"/>
</dbReference>
<comment type="similarity">
    <text evidence="1 5">Belongs to the bacterial ribosomal protein bL28 family.</text>
</comment>
<evidence type="ECO:0000256" key="1">
    <source>
        <dbReference type="ARBA" id="ARBA00008760"/>
    </source>
</evidence>
<name>A0A839ETQ2_9HYPH</name>
<dbReference type="GO" id="GO:0022625">
    <property type="term" value="C:cytosolic large ribosomal subunit"/>
    <property type="evidence" value="ECO:0007669"/>
    <property type="project" value="TreeGrafter"/>
</dbReference>
<dbReference type="InterPro" id="IPR037147">
    <property type="entry name" value="Ribosomal_bL28_sf"/>
</dbReference>
<evidence type="ECO:0000256" key="5">
    <source>
        <dbReference type="HAMAP-Rule" id="MF_00373"/>
    </source>
</evidence>
<proteinExistence type="inferred from homology"/>
<comment type="caution">
    <text evidence="6">The sequence shown here is derived from an EMBL/GenBank/DDBJ whole genome shotgun (WGS) entry which is preliminary data.</text>
</comment>
<gene>
    <name evidence="5" type="primary">rpmB</name>
    <name evidence="6" type="ORF">FHW16_005299</name>
</gene>
<sequence>MSRTCELTAKSVQYGNNVSHANNRTRRRFLPNLCHVTLISEALGQSFRLRVSAHALRTVEHRGGLDAFLNKADEKELSQRARLLKRQIAKKSAEAPVAA</sequence>
<accession>A0A839ETQ2</accession>
<dbReference type="Pfam" id="PF00830">
    <property type="entry name" value="Ribosomal_L28"/>
    <property type="match status" value="1"/>
</dbReference>
<dbReference type="InterPro" id="IPR026569">
    <property type="entry name" value="Ribosomal_bL28"/>
</dbReference>